<organism evidence="1 2">
    <name type="scientific">Actinoplanes auranticolor</name>
    <dbReference type="NCBI Taxonomy" id="47988"/>
    <lineage>
        <taxon>Bacteria</taxon>
        <taxon>Bacillati</taxon>
        <taxon>Actinomycetota</taxon>
        <taxon>Actinomycetes</taxon>
        <taxon>Micromonosporales</taxon>
        <taxon>Micromonosporaceae</taxon>
        <taxon>Actinoplanes</taxon>
    </lineage>
</organism>
<dbReference type="EMBL" id="BOQL01000079">
    <property type="protein sequence ID" value="GIM79065.1"/>
    <property type="molecule type" value="Genomic_DNA"/>
</dbReference>
<proteinExistence type="predicted"/>
<keyword evidence="2" id="KW-1185">Reference proteome</keyword>
<sequence>MAYEQRQQQRRAEGYVEPLTMVERVGMWASMVQLEQNLRPAEVTAREELAATLSRELAQLQRVEASITFSWFGFQCFHDHAFHLGVGDCSGSAAVRRTAHRRDR</sequence>
<evidence type="ECO:0000313" key="1">
    <source>
        <dbReference type="EMBL" id="GIM79065.1"/>
    </source>
</evidence>
<gene>
    <name evidence="1" type="ORF">Aau02nite_83930</name>
</gene>
<comment type="caution">
    <text evidence="1">The sequence shown here is derived from an EMBL/GenBank/DDBJ whole genome shotgun (WGS) entry which is preliminary data.</text>
</comment>
<reference evidence="1" key="1">
    <citation type="submission" date="2021-03" db="EMBL/GenBank/DDBJ databases">
        <title>Whole genome shotgun sequence of Actinoplanes auranticolor NBRC 12245.</title>
        <authorList>
            <person name="Komaki H."/>
            <person name="Tamura T."/>
        </authorList>
    </citation>
    <scope>NUCLEOTIDE SEQUENCE</scope>
    <source>
        <strain evidence="1">NBRC 12245</strain>
    </source>
</reference>
<name>A0A919SUA9_9ACTN</name>
<accession>A0A919SUA9</accession>
<dbReference type="RefSeq" id="WP_212994205.1">
    <property type="nucleotide sequence ID" value="NZ_BAABEA010000030.1"/>
</dbReference>
<dbReference type="AlphaFoldDB" id="A0A919SUA9"/>
<protein>
    <submittedName>
        <fullName evidence="1">Uncharacterized protein</fullName>
    </submittedName>
</protein>
<evidence type="ECO:0000313" key="2">
    <source>
        <dbReference type="Proteomes" id="UP000681340"/>
    </source>
</evidence>
<dbReference type="Proteomes" id="UP000681340">
    <property type="component" value="Unassembled WGS sequence"/>
</dbReference>